<reference evidence="1" key="1">
    <citation type="submission" date="2020-08" db="EMBL/GenBank/DDBJ databases">
        <title>Multicomponent nature underlies the extraordinary mechanical properties of spider dragline silk.</title>
        <authorList>
            <person name="Kono N."/>
            <person name="Nakamura H."/>
            <person name="Mori M."/>
            <person name="Yoshida Y."/>
            <person name="Ohtoshi R."/>
            <person name="Malay A.D."/>
            <person name="Moran D.A.P."/>
            <person name="Tomita M."/>
            <person name="Numata K."/>
            <person name="Arakawa K."/>
        </authorList>
    </citation>
    <scope>NUCLEOTIDE SEQUENCE</scope>
</reference>
<dbReference type="AlphaFoldDB" id="A0A8X6R2N0"/>
<dbReference type="Proteomes" id="UP000887013">
    <property type="component" value="Unassembled WGS sequence"/>
</dbReference>
<accession>A0A8X6R2N0</accession>
<comment type="caution">
    <text evidence="1">The sequence shown here is derived from an EMBL/GenBank/DDBJ whole genome shotgun (WGS) entry which is preliminary data.</text>
</comment>
<dbReference type="EMBL" id="BMAW01038366">
    <property type="protein sequence ID" value="GFU51869.1"/>
    <property type="molecule type" value="Genomic_DNA"/>
</dbReference>
<proteinExistence type="predicted"/>
<dbReference type="OrthoDB" id="8051507at2759"/>
<name>A0A8X6R2N0_NEPPI</name>
<evidence type="ECO:0000313" key="2">
    <source>
        <dbReference type="Proteomes" id="UP000887013"/>
    </source>
</evidence>
<organism evidence="1 2">
    <name type="scientific">Nephila pilipes</name>
    <name type="common">Giant wood spider</name>
    <name type="synonym">Nephila maculata</name>
    <dbReference type="NCBI Taxonomy" id="299642"/>
    <lineage>
        <taxon>Eukaryota</taxon>
        <taxon>Metazoa</taxon>
        <taxon>Ecdysozoa</taxon>
        <taxon>Arthropoda</taxon>
        <taxon>Chelicerata</taxon>
        <taxon>Arachnida</taxon>
        <taxon>Araneae</taxon>
        <taxon>Araneomorphae</taxon>
        <taxon>Entelegynae</taxon>
        <taxon>Araneoidea</taxon>
        <taxon>Nephilidae</taxon>
        <taxon>Nephila</taxon>
    </lineage>
</organism>
<sequence>MYTRWTSPCTIVEKRSEHSYSVQMPVNSVKHIHVNKIRKLNIQTNNIRVIYKTDIDFGDIENTPATKHTPTGKTYTKEYLNSSHLNSYQKQAIIIDLLIKNQAITSKNSKITKVGEH</sequence>
<evidence type="ECO:0000313" key="1">
    <source>
        <dbReference type="EMBL" id="GFU51869.1"/>
    </source>
</evidence>
<keyword evidence="2" id="KW-1185">Reference proteome</keyword>
<gene>
    <name evidence="1" type="ORF">NPIL_584251</name>
</gene>
<protein>
    <submittedName>
        <fullName evidence="1">Uncharacterized protein</fullName>
    </submittedName>
</protein>